<organism evidence="2 3">
    <name type="scientific">Basidiobolus meristosporus CBS 931.73</name>
    <dbReference type="NCBI Taxonomy" id="1314790"/>
    <lineage>
        <taxon>Eukaryota</taxon>
        <taxon>Fungi</taxon>
        <taxon>Fungi incertae sedis</taxon>
        <taxon>Zoopagomycota</taxon>
        <taxon>Entomophthoromycotina</taxon>
        <taxon>Basidiobolomycetes</taxon>
        <taxon>Basidiobolales</taxon>
        <taxon>Basidiobolaceae</taxon>
        <taxon>Basidiobolus</taxon>
    </lineage>
</organism>
<feature type="compositionally biased region" description="Polar residues" evidence="1">
    <location>
        <begin position="50"/>
        <end position="67"/>
    </location>
</feature>
<feature type="compositionally biased region" description="Basic and acidic residues" evidence="1">
    <location>
        <begin position="1"/>
        <end position="23"/>
    </location>
</feature>
<name>A0A1Y1YNW4_9FUNG</name>
<accession>A0A1Y1YNW4</accession>
<proteinExistence type="predicted"/>
<dbReference type="AlphaFoldDB" id="A0A1Y1YNW4"/>
<feature type="region of interest" description="Disordered" evidence="1">
    <location>
        <begin position="1"/>
        <end position="125"/>
    </location>
</feature>
<protein>
    <submittedName>
        <fullName evidence="2">Uncharacterized protein</fullName>
    </submittedName>
</protein>
<gene>
    <name evidence="2" type="ORF">K493DRAFT_299220</name>
</gene>
<dbReference type="InParanoid" id="A0A1Y1YNW4"/>
<comment type="caution">
    <text evidence="2">The sequence shown here is derived from an EMBL/GenBank/DDBJ whole genome shotgun (WGS) entry which is preliminary data.</text>
</comment>
<evidence type="ECO:0000256" key="1">
    <source>
        <dbReference type="SAM" id="MobiDB-lite"/>
    </source>
</evidence>
<feature type="region of interest" description="Disordered" evidence="1">
    <location>
        <begin position="191"/>
        <end position="212"/>
    </location>
</feature>
<dbReference type="Proteomes" id="UP000193498">
    <property type="component" value="Unassembled WGS sequence"/>
</dbReference>
<dbReference type="EMBL" id="MCFE01000093">
    <property type="protein sequence ID" value="ORX99717.1"/>
    <property type="molecule type" value="Genomic_DNA"/>
</dbReference>
<evidence type="ECO:0000313" key="3">
    <source>
        <dbReference type="Proteomes" id="UP000193498"/>
    </source>
</evidence>
<keyword evidence="3" id="KW-1185">Reference proteome</keyword>
<evidence type="ECO:0000313" key="2">
    <source>
        <dbReference type="EMBL" id="ORX99717.1"/>
    </source>
</evidence>
<feature type="compositionally biased region" description="Polar residues" evidence="1">
    <location>
        <begin position="80"/>
        <end position="90"/>
    </location>
</feature>
<feature type="compositionally biased region" description="Acidic residues" evidence="1">
    <location>
        <begin position="111"/>
        <end position="125"/>
    </location>
</feature>
<reference evidence="2 3" key="1">
    <citation type="submission" date="2016-07" db="EMBL/GenBank/DDBJ databases">
        <title>Pervasive Adenine N6-methylation of Active Genes in Fungi.</title>
        <authorList>
            <consortium name="DOE Joint Genome Institute"/>
            <person name="Mondo S.J."/>
            <person name="Dannebaum R.O."/>
            <person name="Kuo R.C."/>
            <person name="Labutti K."/>
            <person name="Haridas S."/>
            <person name="Kuo A."/>
            <person name="Salamov A."/>
            <person name="Ahrendt S.R."/>
            <person name="Lipzen A."/>
            <person name="Sullivan W."/>
            <person name="Andreopoulos W.B."/>
            <person name="Clum A."/>
            <person name="Lindquist E."/>
            <person name="Daum C."/>
            <person name="Ramamoorthy G.K."/>
            <person name="Gryganskyi A."/>
            <person name="Culley D."/>
            <person name="Magnuson J.K."/>
            <person name="James T.Y."/>
            <person name="O'Malley M.A."/>
            <person name="Stajich J.E."/>
            <person name="Spatafora J.W."/>
            <person name="Visel A."/>
            <person name="Grigoriev I.V."/>
        </authorList>
    </citation>
    <scope>NUCLEOTIDE SEQUENCE [LARGE SCALE GENOMIC DNA]</scope>
    <source>
        <strain evidence="2 3">CBS 931.73</strain>
    </source>
</reference>
<sequence length="212" mass="23556">MQKRKDLDKECDKVSSKRVKSENPEENTSVEPNLDLHLNVTMRPEIAESNLEQGNEASTPSMEQIASENLLETEPVADTITESAHESLTSKLLGAISDDSGEDHADHSEGESSDDEDWNEGDLEGIDQELLADDVDIEGDLADLLYSDLAQHQGLYEAKRIHHAPGIYNLFGIDPPEFPLYTEEERQAVRADARQKGTPGHGKLRLVPQIDR</sequence>